<reference evidence="2 3" key="1">
    <citation type="submission" date="2024-11" db="EMBL/GenBank/DDBJ databases">
        <title>Chromosome-level genome assembly of Eucalyptus globulus Labill. provides insights into its genome evolution.</title>
        <authorList>
            <person name="Li X."/>
        </authorList>
    </citation>
    <scope>NUCLEOTIDE SEQUENCE [LARGE SCALE GENOMIC DNA]</scope>
    <source>
        <strain evidence="2">CL2024</strain>
        <tissue evidence="2">Fresh tender leaves</tissue>
    </source>
</reference>
<accession>A0ABD3LIL0</accession>
<dbReference type="EMBL" id="JBJKBG010000002">
    <property type="protein sequence ID" value="KAL3750374.1"/>
    <property type="molecule type" value="Genomic_DNA"/>
</dbReference>
<sequence>MEVVRLEECIQIVKSCEKDARSYYDKKIKLNSNGFTKMMLLDGIFMIQIFLMPQFPRTRLLSDRIFSRRLFEKAFSEKILYRPTLLLELMYKFSSQHTQVEELPEESPKAHMLTEVEHIVDALRLSFLPLMNATPHREMNLSSESKCLFDLKFEDGELKVPHLVLHDGTESIFRNIITFEQCYYKNAINRNLINYMVFMDHLVDTSADTELLMDKGIIENWLSNKKAPTDLINVFCKETSMLRYEYYFHSLNNELIKHCQRPYNKWKATLKHDYCSNPWIIISVIAAVALLLLTIV</sequence>
<dbReference type="PANTHER" id="PTHR31170">
    <property type="entry name" value="BNAC04G53230D PROTEIN"/>
    <property type="match status" value="1"/>
</dbReference>
<gene>
    <name evidence="2" type="ORF">ACJRO7_011385</name>
</gene>
<dbReference type="Pfam" id="PF03140">
    <property type="entry name" value="DUF247"/>
    <property type="match status" value="1"/>
</dbReference>
<keyword evidence="1" id="KW-1133">Transmembrane helix</keyword>
<feature type="transmembrane region" description="Helical" evidence="1">
    <location>
        <begin position="34"/>
        <end position="52"/>
    </location>
</feature>
<dbReference type="Proteomes" id="UP001634007">
    <property type="component" value="Unassembled WGS sequence"/>
</dbReference>
<keyword evidence="1" id="KW-0472">Membrane</keyword>
<protein>
    <submittedName>
        <fullName evidence="2">Uncharacterized protein</fullName>
    </submittedName>
</protein>
<evidence type="ECO:0000313" key="3">
    <source>
        <dbReference type="Proteomes" id="UP001634007"/>
    </source>
</evidence>
<keyword evidence="3" id="KW-1185">Reference proteome</keyword>
<name>A0ABD3LIL0_EUCGL</name>
<keyword evidence="1" id="KW-0812">Transmembrane</keyword>
<feature type="transmembrane region" description="Helical" evidence="1">
    <location>
        <begin position="274"/>
        <end position="295"/>
    </location>
</feature>
<dbReference type="PANTHER" id="PTHR31170:SF25">
    <property type="entry name" value="BNAA09G04570D PROTEIN"/>
    <property type="match status" value="1"/>
</dbReference>
<evidence type="ECO:0000313" key="2">
    <source>
        <dbReference type="EMBL" id="KAL3750374.1"/>
    </source>
</evidence>
<organism evidence="2 3">
    <name type="scientific">Eucalyptus globulus</name>
    <name type="common">Tasmanian blue gum</name>
    <dbReference type="NCBI Taxonomy" id="34317"/>
    <lineage>
        <taxon>Eukaryota</taxon>
        <taxon>Viridiplantae</taxon>
        <taxon>Streptophyta</taxon>
        <taxon>Embryophyta</taxon>
        <taxon>Tracheophyta</taxon>
        <taxon>Spermatophyta</taxon>
        <taxon>Magnoliopsida</taxon>
        <taxon>eudicotyledons</taxon>
        <taxon>Gunneridae</taxon>
        <taxon>Pentapetalae</taxon>
        <taxon>rosids</taxon>
        <taxon>malvids</taxon>
        <taxon>Myrtales</taxon>
        <taxon>Myrtaceae</taxon>
        <taxon>Myrtoideae</taxon>
        <taxon>Eucalypteae</taxon>
        <taxon>Eucalyptus</taxon>
    </lineage>
</organism>
<proteinExistence type="predicted"/>
<dbReference type="AlphaFoldDB" id="A0ABD3LIL0"/>
<dbReference type="InterPro" id="IPR004158">
    <property type="entry name" value="DUF247_pln"/>
</dbReference>
<evidence type="ECO:0000256" key="1">
    <source>
        <dbReference type="SAM" id="Phobius"/>
    </source>
</evidence>
<comment type="caution">
    <text evidence="2">The sequence shown here is derived from an EMBL/GenBank/DDBJ whole genome shotgun (WGS) entry which is preliminary data.</text>
</comment>